<dbReference type="InterPro" id="IPR011009">
    <property type="entry name" value="Kinase-like_dom_sf"/>
</dbReference>
<feature type="binding site" evidence="6">
    <location>
        <position position="41"/>
    </location>
    <ligand>
        <name>ATP</name>
        <dbReference type="ChEBI" id="CHEBI:30616"/>
    </ligand>
</feature>
<dbReference type="InterPro" id="IPR008271">
    <property type="entry name" value="Ser/Thr_kinase_AS"/>
</dbReference>
<keyword evidence="1 7" id="KW-0723">Serine/threonine-protein kinase</keyword>
<reference evidence="10" key="1">
    <citation type="submission" date="2021-01" db="EMBL/GenBank/DDBJ databases">
        <authorList>
            <person name="Corre E."/>
            <person name="Pelletier E."/>
            <person name="Niang G."/>
            <person name="Scheremetjew M."/>
            <person name="Finn R."/>
            <person name="Kale V."/>
            <person name="Holt S."/>
            <person name="Cochrane G."/>
            <person name="Meng A."/>
            <person name="Brown T."/>
            <person name="Cohen L."/>
        </authorList>
    </citation>
    <scope>NUCLEOTIDE SEQUENCE</scope>
    <source>
        <strain evidence="10">CCMP1510</strain>
    </source>
</reference>
<dbReference type="InterPro" id="IPR017441">
    <property type="entry name" value="Protein_kinase_ATP_BS"/>
</dbReference>
<evidence type="ECO:0000256" key="4">
    <source>
        <dbReference type="ARBA" id="ARBA00022777"/>
    </source>
</evidence>
<dbReference type="PROSITE" id="PS00107">
    <property type="entry name" value="PROTEIN_KINASE_ATP"/>
    <property type="match status" value="1"/>
</dbReference>
<dbReference type="GO" id="GO:0005524">
    <property type="term" value="F:ATP binding"/>
    <property type="evidence" value="ECO:0007669"/>
    <property type="project" value="UniProtKB-UniRule"/>
</dbReference>
<accession>A0A7S3JNG8</accession>
<keyword evidence="2" id="KW-0808">Transferase</keyword>
<feature type="compositionally biased region" description="Pro residues" evidence="8">
    <location>
        <begin position="329"/>
        <end position="338"/>
    </location>
</feature>
<dbReference type="EMBL" id="HBIJ01000873">
    <property type="protein sequence ID" value="CAE0359914.1"/>
    <property type="molecule type" value="Transcribed_RNA"/>
</dbReference>
<dbReference type="PROSITE" id="PS50011">
    <property type="entry name" value="PROTEIN_KINASE_DOM"/>
    <property type="match status" value="1"/>
</dbReference>
<keyword evidence="3 6" id="KW-0547">Nucleotide-binding</keyword>
<comment type="similarity">
    <text evidence="7">Belongs to the protein kinase superfamily.</text>
</comment>
<dbReference type="Pfam" id="PF07714">
    <property type="entry name" value="PK_Tyr_Ser-Thr"/>
    <property type="match status" value="1"/>
</dbReference>
<dbReference type="PANTHER" id="PTHR44329:SF288">
    <property type="entry name" value="MITOGEN-ACTIVATED PROTEIN KINASE KINASE KINASE 20"/>
    <property type="match status" value="1"/>
</dbReference>
<evidence type="ECO:0000256" key="6">
    <source>
        <dbReference type="PROSITE-ProRule" id="PRU10141"/>
    </source>
</evidence>
<dbReference type="PROSITE" id="PS00108">
    <property type="entry name" value="PROTEIN_KINASE_ST"/>
    <property type="match status" value="1"/>
</dbReference>
<dbReference type="InterPro" id="IPR051681">
    <property type="entry name" value="Ser/Thr_Kinases-Pseudokinases"/>
</dbReference>
<feature type="region of interest" description="Disordered" evidence="8">
    <location>
        <begin position="328"/>
        <end position="366"/>
    </location>
</feature>
<evidence type="ECO:0000313" key="10">
    <source>
        <dbReference type="EMBL" id="CAE0359914.1"/>
    </source>
</evidence>
<evidence type="ECO:0000256" key="3">
    <source>
        <dbReference type="ARBA" id="ARBA00022741"/>
    </source>
</evidence>
<sequence>MQGAAHWYMDPKDIRTIKEIGRGSFGIVRSAEWHHTPVAVKILYQDAQAEDRELFEREVLLMATLHHPNIVQFFGFTRTPELTLVIEYFPEGSLEQFVLNQKPSAKLSLSFCIDMALAIEYLHSRKPSIVIHRDLKPQNFLLTGSHRVKLGDFGIARARKYIQHNNEYSRSNCSLDTLDFVPSSINGNEERGGSDSPCIATEEDLTSNCGTARFMAPEIAAADGSRTRRYSIKADIYSLALVYYFVWERILPSIEKHNTPPLHLEAIISGKRPNFYRTPKLMRDIISDMWQLNPEARPKASRLLDYLTSLRAKSSPLSSANNLIMIKKPPFPTHNSPPPEKKSQHNPSPSAQEAAFIFGRRQTVGA</sequence>
<evidence type="ECO:0000259" key="9">
    <source>
        <dbReference type="PROSITE" id="PS50011"/>
    </source>
</evidence>
<evidence type="ECO:0000256" key="5">
    <source>
        <dbReference type="ARBA" id="ARBA00022840"/>
    </source>
</evidence>
<evidence type="ECO:0000256" key="8">
    <source>
        <dbReference type="SAM" id="MobiDB-lite"/>
    </source>
</evidence>
<keyword evidence="5 6" id="KW-0067">ATP-binding</keyword>
<dbReference type="AlphaFoldDB" id="A0A7S3JNG8"/>
<dbReference type="FunFam" id="3.30.200.20:FF:000180">
    <property type="entry name" value="serine/threonine-protein kinase STY46-like"/>
    <property type="match status" value="1"/>
</dbReference>
<dbReference type="GO" id="GO:0004674">
    <property type="term" value="F:protein serine/threonine kinase activity"/>
    <property type="evidence" value="ECO:0007669"/>
    <property type="project" value="UniProtKB-KW"/>
</dbReference>
<organism evidence="10">
    <name type="scientific">Aureoumbra lagunensis</name>
    <dbReference type="NCBI Taxonomy" id="44058"/>
    <lineage>
        <taxon>Eukaryota</taxon>
        <taxon>Sar</taxon>
        <taxon>Stramenopiles</taxon>
        <taxon>Ochrophyta</taxon>
        <taxon>Pelagophyceae</taxon>
        <taxon>Pelagomonadales</taxon>
        <taxon>Aureoumbra</taxon>
    </lineage>
</organism>
<protein>
    <recommendedName>
        <fullName evidence="9">Protein kinase domain-containing protein</fullName>
    </recommendedName>
</protein>
<dbReference type="InterPro" id="IPR001245">
    <property type="entry name" value="Ser-Thr/Tyr_kinase_cat_dom"/>
</dbReference>
<dbReference type="InterPro" id="IPR000719">
    <property type="entry name" value="Prot_kinase_dom"/>
</dbReference>
<dbReference type="PANTHER" id="PTHR44329">
    <property type="entry name" value="SERINE/THREONINE-PROTEIN KINASE TNNI3K-RELATED"/>
    <property type="match status" value="1"/>
</dbReference>
<gene>
    <name evidence="10" type="ORF">ALAG00032_LOCUS643</name>
</gene>
<dbReference type="SUPFAM" id="SSF56112">
    <property type="entry name" value="Protein kinase-like (PK-like)"/>
    <property type="match status" value="1"/>
</dbReference>
<evidence type="ECO:0000256" key="7">
    <source>
        <dbReference type="RuleBase" id="RU000304"/>
    </source>
</evidence>
<feature type="domain" description="Protein kinase" evidence="9">
    <location>
        <begin position="14"/>
        <end position="310"/>
    </location>
</feature>
<keyword evidence="4" id="KW-0418">Kinase</keyword>
<proteinExistence type="inferred from homology"/>
<evidence type="ECO:0000256" key="1">
    <source>
        <dbReference type="ARBA" id="ARBA00022527"/>
    </source>
</evidence>
<dbReference type="Gene3D" id="1.10.510.10">
    <property type="entry name" value="Transferase(Phosphotransferase) domain 1"/>
    <property type="match status" value="1"/>
</dbReference>
<name>A0A7S3JNG8_9STRA</name>
<dbReference type="SMART" id="SM00220">
    <property type="entry name" value="S_TKc"/>
    <property type="match status" value="1"/>
</dbReference>
<evidence type="ECO:0000256" key="2">
    <source>
        <dbReference type="ARBA" id="ARBA00022679"/>
    </source>
</evidence>
<dbReference type="Pfam" id="PF00069">
    <property type="entry name" value="Pkinase"/>
    <property type="match status" value="1"/>
</dbReference>
<dbReference type="Gene3D" id="3.30.200.20">
    <property type="entry name" value="Phosphorylase Kinase, domain 1"/>
    <property type="match status" value="1"/>
</dbReference>
<dbReference type="PIRSF" id="PIRSF000654">
    <property type="entry name" value="Integrin-linked_kinase"/>
    <property type="match status" value="1"/>
</dbReference>